<accession>A0ABP0FLJ2</accession>
<dbReference type="SMART" id="SM00726">
    <property type="entry name" value="UIM"/>
    <property type="match status" value="2"/>
</dbReference>
<comment type="caution">
    <text evidence="2">The sequence shown here is derived from an EMBL/GenBank/DDBJ whole genome shotgun (WGS) entry which is preliminary data.</text>
</comment>
<dbReference type="InterPro" id="IPR003903">
    <property type="entry name" value="UIM_dom"/>
</dbReference>
<feature type="region of interest" description="Disordered" evidence="1">
    <location>
        <begin position="176"/>
        <end position="256"/>
    </location>
</feature>
<feature type="compositionally biased region" description="Low complexity" evidence="1">
    <location>
        <begin position="105"/>
        <end position="120"/>
    </location>
</feature>
<feature type="compositionally biased region" description="Basic and acidic residues" evidence="1">
    <location>
        <begin position="20"/>
        <end position="36"/>
    </location>
</feature>
<feature type="compositionally biased region" description="Polar residues" evidence="1">
    <location>
        <begin position="176"/>
        <end position="190"/>
    </location>
</feature>
<feature type="region of interest" description="Disordered" evidence="1">
    <location>
        <begin position="373"/>
        <end position="400"/>
    </location>
</feature>
<reference evidence="2 3" key="1">
    <citation type="submission" date="2024-02" db="EMBL/GenBank/DDBJ databases">
        <authorList>
            <person name="Daric V."/>
            <person name="Darras S."/>
        </authorList>
    </citation>
    <scope>NUCLEOTIDE SEQUENCE [LARGE SCALE GENOMIC DNA]</scope>
</reference>
<dbReference type="PROSITE" id="PS50330">
    <property type="entry name" value="UIM"/>
    <property type="match status" value="1"/>
</dbReference>
<evidence type="ECO:0000256" key="1">
    <source>
        <dbReference type="SAM" id="MobiDB-lite"/>
    </source>
</evidence>
<gene>
    <name evidence="2" type="ORF">CVLEPA_LOCUS10510</name>
</gene>
<name>A0ABP0FLJ2_CLALP</name>
<dbReference type="EMBL" id="CAWYQH010000068">
    <property type="protein sequence ID" value="CAK8680236.1"/>
    <property type="molecule type" value="Genomic_DNA"/>
</dbReference>
<keyword evidence="3" id="KW-1185">Reference proteome</keyword>
<sequence>MTEKIRDGISRELRYMEYRLRKRRSERDKKKSKNDNTKNYPTMADQDENFSPELKEALPSTAGEEDLQLQVALAMSREEAAENEKSEMSDKIKLEMALKESAEVAAKATAKVTPSHSSSSTNNQKSDPWGGPAPQNTQNSFDLFETSDPPKSLVTNGFESNAWGSASATANANNSIQKQTADPWGNQNSAGMPGILPPPAKSITKKVNPWGTSQPGQSNSDPWGTGPSSASNDFGTTASDPWSSSTPAVNNMVNPVSSQNDVTFNAFMQQNGTTTTPNNASDPFPNFSQMSIQPQPTPAAYSGQDWLASNVLTPHSINEPQPTISDFNDNSINDAMTKEKAGSFLGENASLVNIDSLVTKPPTTHPYITMNTPTSGSIGANRNPFNQKGPSPSLNQLKGNNQSAFAGQPAPQLQSVAGTTGAFQVGMQPNPMVANMAMGGMAMQPSYGMPPMAANVNPFGTPQMTQANMFPSQQNQSLF</sequence>
<feature type="region of interest" description="Disordered" evidence="1">
    <location>
        <begin position="20"/>
        <end position="64"/>
    </location>
</feature>
<organism evidence="2 3">
    <name type="scientific">Clavelina lepadiformis</name>
    <name type="common">Light-bulb sea squirt</name>
    <name type="synonym">Ascidia lepadiformis</name>
    <dbReference type="NCBI Taxonomy" id="159417"/>
    <lineage>
        <taxon>Eukaryota</taxon>
        <taxon>Metazoa</taxon>
        <taxon>Chordata</taxon>
        <taxon>Tunicata</taxon>
        <taxon>Ascidiacea</taxon>
        <taxon>Aplousobranchia</taxon>
        <taxon>Clavelinidae</taxon>
        <taxon>Clavelina</taxon>
    </lineage>
</organism>
<feature type="region of interest" description="Disordered" evidence="1">
    <location>
        <begin position="105"/>
        <end position="158"/>
    </location>
</feature>
<evidence type="ECO:0000313" key="3">
    <source>
        <dbReference type="Proteomes" id="UP001642483"/>
    </source>
</evidence>
<protein>
    <submittedName>
        <fullName evidence="2">Uncharacterized protein</fullName>
    </submittedName>
</protein>
<feature type="compositionally biased region" description="Polar residues" evidence="1">
    <location>
        <begin position="210"/>
        <end position="256"/>
    </location>
</feature>
<proteinExistence type="predicted"/>
<evidence type="ECO:0000313" key="2">
    <source>
        <dbReference type="EMBL" id="CAK8680236.1"/>
    </source>
</evidence>
<dbReference type="Proteomes" id="UP001642483">
    <property type="component" value="Unassembled WGS sequence"/>
</dbReference>